<evidence type="ECO:0000313" key="2">
    <source>
        <dbReference type="EMBL" id="GGA88980.1"/>
    </source>
</evidence>
<dbReference type="AlphaFoldDB" id="A0A8J2U9U1"/>
<dbReference type="Pfam" id="PF12697">
    <property type="entry name" value="Abhydrolase_6"/>
    <property type="match status" value="1"/>
</dbReference>
<dbReference type="InterPro" id="IPR000073">
    <property type="entry name" value="AB_hydrolase_1"/>
</dbReference>
<evidence type="ECO:0000259" key="1">
    <source>
        <dbReference type="Pfam" id="PF12697"/>
    </source>
</evidence>
<dbReference type="InterPro" id="IPR029058">
    <property type="entry name" value="AB_hydrolase_fold"/>
</dbReference>
<reference evidence="3" key="1">
    <citation type="journal article" date="2019" name="Int. J. Syst. Evol. Microbiol.">
        <title>The Global Catalogue of Microorganisms (GCM) 10K type strain sequencing project: providing services to taxonomists for standard genome sequencing and annotation.</title>
        <authorList>
            <consortium name="The Broad Institute Genomics Platform"/>
            <consortium name="The Broad Institute Genome Sequencing Center for Infectious Disease"/>
            <person name="Wu L."/>
            <person name="Ma J."/>
        </authorList>
    </citation>
    <scope>NUCLEOTIDE SEQUENCE [LARGE SCALE GENOMIC DNA]</scope>
    <source>
        <strain evidence="3">CGMCC 1.10130</strain>
    </source>
</reference>
<dbReference type="EMBL" id="BMDX01000026">
    <property type="protein sequence ID" value="GGA88980.1"/>
    <property type="molecule type" value="Genomic_DNA"/>
</dbReference>
<dbReference type="PANTHER" id="PTHR43194:SF2">
    <property type="entry name" value="PEROXISOMAL MEMBRANE PROTEIN LPX1"/>
    <property type="match status" value="1"/>
</dbReference>
<keyword evidence="3" id="KW-1185">Reference proteome</keyword>
<comment type="caution">
    <text evidence="2">The sequence shown here is derived from an EMBL/GenBank/DDBJ whole genome shotgun (WGS) entry which is preliminary data.</text>
</comment>
<accession>A0A8J2U9U1</accession>
<organism evidence="2 3">
    <name type="scientific">Neiella marina</name>
    <dbReference type="NCBI Taxonomy" id="508461"/>
    <lineage>
        <taxon>Bacteria</taxon>
        <taxon>Pseudomonadati</taxon>
        <taxon>Pseudomonadota</taxon>
        <taxon>Gammaproteobacteria</taxon>
        <taxon>Alteromonadales</taxon>
        <taxon>Echinimonadaceae</taxon>
        <taxon>Neiella</taxon>
    </lineage>
</organism>
<dbReference type="InterPro" id="IPR050228">
    <property type="entry name" value="Carboxylesterase_BioH"/>
</dbReference>
<keyword evidence="2" id="KW-0378">Hydrolase</keyword>
<gene>
    <name evidence="2" type="ORF">GCM10011369_33920</name>
</gene>
<sequence>MTPLILHSESRQQGATPLVLSPANGFPPMVYQPLLRQLSGNLELWLTEHRPLWRGQQKPPARLHWQTFASDLIAQIEAQQLPPVVLLGHSLGAVVGMMAAQRRPELFRQLILVDPVMFPSHKAHFLRWLPWSMKRRIPMIKKTLGRPEAFSDRQAAFRFHRRAAAFRNLSDDALHAYIEHGFETIGDELRLRFGKAWEAAIYGSLPNIWTTLRKLQVPTTAIRAELSNTLAAPQWRHWQQIQPAHEFIELEGSEHLLPLTEPNRLASVINPIIANLQQ</sequence>
<dbReference type="Proteomes" id="UP000619743">
    <property type="component" value="Unassembled WGS sequence"/>
</dbReference>
<dbReference type="SUPFAM" id="SSF53474">
    <property type="entry name" value="alpha/beta-Hydrolases"/>
    <property type="match status" value="1"/>
</dbReference>
<dbReference type="RefSeq" id="WP_087507461.1">
    <property type="nucleotide sequence ID" value="NZ_BMDX01000026.1"/>
</dbReference>
<dbReference type="OrthoDB" id="5729753at2"/>
<dbReference type="Gene3D" id="3.40.50.1820">
    <property type="entry name" value="alpha/beta hydrolase"/>
    <property type="match status" value="1"/>
</dbReference>
<evidence type="ECO:0000313" key="3">
    <source>
        <dbReference type="Proteomes" id="UP000619743"/>
    </source>
</evidence>
<dbReference type="GO" id="GO:0016787">
    <property type="term" value="F:hydrolase activity"/>
    <property type="evidence" value="ECO:0007669"/>
    <property type="project" value="UniProtKB-KW"/>
</dbReference>
<proteinExistence type="predicted"/>
<dbReference type="PANTHER" id="PTHR43194">
    <property type="entry name" value="HYDROLASE ALPHA/BETA FOLD FAMILY"/>
    <property type="match status" value="1"/>
</dbReference>
<name>A0A8J2U9U1_9GAMM</name>
<protein>
    <submittedName>
        <fullName evidence="2">Alpha/beta hydrolase</fullName>
    </submittedName>
</protein>
<feature type="domain" description="AB hydrolase-1" evidence="1">
    <location>
        <begin position="19"/>
        <end position="267"/>
    </location>
</feature>